<sequence>MSQTSISTANVCRFVDIASRRQDLNIREITFLYRRCVMMPTVAECAQTAPALPRMKTDPPDLNPGEMVLVMGVLANPRETRAAGNAHFLECVKKTRKGHSVGTLSSTNPMDSAAGTWKYVTLVASIASFDRRCERRQSLASDAMLFLLTLGDHTRYRHPMSAPSRS</sequence>
<name>A0A2H3AXS6_9AGAR</name>
<evidence type="ECO:0000313" key="2">
    <source>
        <dbReference type="Proteomes" id="UP000218334"/>
    </source>
</evidence>
<evidence type="ECO:0000313" key="1">
    <source>
        <dbReference type="EMBL" id="PBK63509.1"/>
    </source>
</evidence>
<keyword evidence="2" id="KW-1185">Reference proteome</keyword>
<reference evidence="2" key="1">
    <citation type="journal article" date="2017" name="Nat. Ecol. Evol.">
        <title>Genome expansion and lineage-specific genetic innovations in the forest pathogenic fungi Armillaria.</title>
        <authorList>
            <person name="Sipos G."/>
            <person name="Prasanna A.N."/>
            <person name="Walter M.C."/>
            <person name="O'Connor E."/>
            <person name="Balint B."/>
            <person name="Krizsan K."/>
            <person name="Kiss B."/>
            <person name="Hess J."/>
            <person name="Varga T."/>
            <person name="Slot J."/>
            <person name="Riley R."/>
            <person name="Boka B."/>
            <person name="Rigling D."/>
            <person name="Barry K."/>
            <person name="Lee J."/>
            <person name="Mihaltcheva S."/>
            <person name="LaButti K."/>
            <person name="Lipzen A."/>
            <person name="Waldron R."/>
            <person name="Moloney N.M."/>
            <person name="Sperisen C."/>
            <person name="Kredics L."/>
            <person name="Vagvoelgyi C."/>
            <person name="Patrignani A."/>
            <person name="Fitzpatrick D."/>
            <person name="Nagy I."/>
            <person name="Doyle S."/>
            <person name="Anderson J.B."/>
            <person name="Grigoriev I.V."/>
            <person name="Gueldener U."/>
            <person name="Muensterkoetter M."/>
            <person name="Nagy L.G."/>
        </authorList>
    </citation>
    <scope>NUCLEOTIDE SEQUENCE [LARGE SCALE GENOMIC DNA]</scope>
    <source>
        <strain evidence="2">28-4</strain>
    </source>
</reference>
<organism evidence="1 2">
    <name type="scientific">Armillaria solidipes</name>
    <dbReference type="NCBI Taxonomy" id="1076256"/>
    <lineage>
        <taxon>Eukaryota</taxon>
        <taxon>Fungi</taxon>
        <taxon>Dikarya</taxon>
        <taxon>Basidiomycota</taxon>
        <taxon>Agaricomycotina</taxon>
        <taxon>Agaricomycetes</taxon>
        <taxon>Agaricomycetidae</taxon>
        <taxon>Agaricales</taxon>
        <taxon>Marasmiineae</taxon>
        <taxon>Physalacriaceae</taxon>
        <taxon>Armillaria</taxon>
    </lineage>
</organism>
<proteinExistence type="predicted"/>
<accession>A0A2H3AXS6</accession>
<protein>
    <submittedName>
        <fullName evidence="1">Uncharacterized protein</fullName>
    </submittedName>
</protein>
<dbReference type="EMBL" id="KZ293458">
    <property type="protein sequence ID" value="PBK63509.1"/>
    <property type="molecule type" value="Genomic_DNA"/>
</dbReference>
<gene>
    <name evidence="1" type="ORF">ARMSODRAFT_979905</name>
</gene>
<dbReference type="Proteomes" id="UP000218334">
    <property type="component" value="Unassembled WGS sequence"/>
</dbReference>
<dbReference type="AlphaFoldDB" id="A0A2H3AXS6"/>